<dbReference type="EMBL" id="MSDU01000014">
    <property type="protein sequence ID" value="OLN22737.1"/>
    <property type="molecule type" value="Genomic_DNA"/>
</dbReference>
<evidence type="ECO:0000313" key="3">
    <source>
        <dbReference type="Proteomes" id="UP000185568"/>
    </source>
</evidence>
<dbReference type="AlphaFoldDB" id="A0A1Q8Q5Y9"/>
<evidence type="ECO:0000259" key="1">
    <source>
        <dbReference type="Pfam" id="PF05193"/>
    </source>
</evidence>
<dbReference type="SUPFAM" id="SSF63411">
    <property type="entry name" value="LuxS/MPP-like metallohydrolase"/>
    <property type="match status" value="2"/>
</dbReference>
<dbReference type="GO" id="GO:0046872">
    <property type="term" value="F:metal ion binding"/>
    <property type="evidence" value="ECO:0007669"/>
    <property type="project" value="InterPro"/>
</dbReference>
<organism evidence="2 3">
    <name type="scientific">Domibacillus antri</name>
    <dbReference type="NCBI Taxonomy" id="1714264"/>
    <lineage>
        <taxon>Bacteria</taxon>
        <taxon>Bacillati</taxon>
        <taxon>Bacillota</taxon>
        <taxon>Bacilli</taxon>
        <taxon>Bacillales</taxon>
        <taxon>Bacillaceae</taxon>
        <taxon>Domibacillus</taxon>
    </lineage>
</organism>
<dbReference type="OrthoDB" id="9762085at2"/>
<dbReference type="Pfam" id="PF05193">
    <property type="entry name" value="Peptidase_M16_C"/>
    <property type="match status" value="1"/>
</dbReference>
<keyword evidence="3" id="KW-1185">Reference proteome</keyword>
<dbReference type="NCBIfam" id="NF047422">
    <property type="entry name" value="YfmF_fam"/>
    <property type="match status" value="1"/>
</dbReference>
<accession>A0A1Q8Q5Y9</accession>
<reference evidence="2 3" key="1">
    <citation type="submission" date="2016-12" db="EMBL/GenBank/DDBJ databases">
        <title>Domibacillus antri genome sequencing.</title>
        <authorList>
            <person name="Verma A."/>
            <person name="Krishnamurthi S."/>
        </authorList>
    </citation>
    <scope>NUCLEOTIDE SEQUENCE [LARGE SCALE GENOMIC DNA]</scope>
    <source>
        <strain evidence="2 3">XD80</strain>
    </source>
</reference>
<dbReference type="PANTHER" id="PTHR11851">
    <property type="entry name" value="METALLOPROTEASE"/>
    <property type="match status" value="1"/>
</dbReference>
<sequence>MEAAREQSFNHPGCTVHVIETEKYKTNTVIIKLKAPLERETITMRALLPHVLQAGTENAPSATAFRSALDDLYGATFFADSAKKGDGHVLTFTIEVANETFLHGESDLFDQALSVMSDVLFRPFLKEGVFPEKTVMQEKRSLQQRIRSIYDDKTRYASMKLVEEMYKDDPYALSAGGILEDVEPITSAALYDYYRKTLAGDTIDIFVIGDVKAAEAAAKIEAHFPFEKRTAFFQKKSASTQVTDVRVIHETQQINQGKLTIGCRTSVTYADPQFAALQVFNGVFGGFAHSKLFMNVREKESLAYYAASRLDSHKGFLMMLAGIDQKNYDKTVKIMNEQLDDMKEGRITDLEMDQTKALLKNQLKESSDTARGMVELLYHNIAAGVDRPIETLIEEIDAVTKEETAAAAKTVVVDTVYFLSGKEERE</sequence>
<dbReference type="Gene3D" id="3.30.830.10">
    <property type="entry name" value="Metalloenzyme, LuxS/M16 peptidase-like"/>
    <property type="match status" value="2"/>
</dbReference>
<dbReference type="PANTHER" id="PTHR11851:SF186">
    <property type="entry name" value="INACTIVE METALLOPROTEASE YMFF-RELATED"/>
    <property type="match status" value="1"/>
</dbReference>
<dbReference type="STRING" id="1714264.BTO30_07335"/>
<evidence type="ECO:0000313" key="2">
    <source>
        <dbReference type="EMBL" id="OLN22737.1"/>
    </source>
</evidence>
<proteinExistence type="predicted"/>
<dbReference type="InterPro" id="IPR011249">
    <property type="entry name" value="Metalloenz_LuxS/M16"/>
</dbReference>
<dbReference type="InterPro" id="IPR007863">
    <property type="entry name" value="Peptidase_M16_C"/>
</dbReference>
<protein>
    <submittedName>
        <fullName evidence="2">Peptidase M16</fullName>
    </submittedName>
</protein>
<feature type="domain" description="Peptidase M16 C-terminal" evidence="1">
    <location>
        <begin position="185"/>
        <end position="359"/>
    </location>
</feature>
<name>A0A1Q8Q5Y9_9BACI</name>
<dbReference type="Proteomes" id="UP000185568">
    <property type="component" value="Unassembled WGS sequence"/>
</dbReference>
<dbReference type="InterPro" id="IPR050361">
    <property type="entry name" value="MPP/UQCRC_Complex"/>
</dbReference>
<dbReference type="RefSeq" id="WP_075398080.1">
    <property type="nucleotide sequence ID" value="NZ_MSDU01000014.1"/>
</dbReference>
<comment type="caution">
    <text evidence="2">The sequence shown here is derived from an EMBL/GenBank/DDBJ whole genome shotgun (WGS) entry which is preliminary data.</text>
</comment>
<gene>
    <name evidence="2" type="ORF">BTO30_07335</name>
</gene>